<keyword evidence="3" id="KW-0378">Hydrolase</keyword>
<name>A0ABS1BL51_9SPHI</name>
<feature type="transmembrane region" description="Helical" evidence="1">
    <location>
        <begin position="143"/>
        <end position="163"/>
    </location>
</feature>
<protein>
    <submittedName>
        <fullName evidence="3">CPBP family intramembrane metalloprotease</fullName>
    </submittedName>
</protein>
<dbReference type="Proteomes" id="UP000660024">
    <property type="component" value="Unassembled WGS sequence"/>
</dbReference>
<dbReference type="Pfam" id="PF02517">
    <property type="entry name" value="Rce1-like"/>
    <property type="match status" value="1"/>
</dbReference>
<evidence type="ECO:0000313" key="4">
    <source>
        <dbReference type="Proteomes" id="UP000660024"/>
    </source>
</evidence>
<reference evidence="3 4" key="1">
    <citation type="submission" date="2020-12" db="EMBL/GenBank/DDBJ databases">
        <title>Bacterial novel species Pedobacter sp. SD-b isolated from soil.</title>
        <authorList>
            <person name="Jung H.-Y."/>
        </authorList>
    </citation>
    <scope>NUCLEOTIDE SEQUENCE [LARGE SCALE GENOMIC DNA]</scope>
    <source>
        <strain evidence="3 4">SD-b</strain>
    </source>
</reference>
<sequence>MEFQKKHKSFLASLYFILMALLVSKAIDYLLNEIFIHLVSNYSLVKGGFKPNFKNINQIVKAVFKVIIFIPLIETALFQYFIINLLKTSERFEKNEVLIIIISAFLFALSHYYSIYYIIITFFAGCILAYSFLASKNFKIKPFWLVFTIHALFNLISFLVEFYQYRYS</sequence>
<feature type="transmembrane region" description="Helical" evidence="1">
    <location>
        <begin position="98"/>
        <end position="131"/>
    </location>
</feature>
<keyword evidence="1" id="KW-1133">Transmembrane helix</keyword>
<organism evidence="3 4">
    <name type="scientific">Pedobacter segetis</name>
    <dbReference type="NCBI Taxonomy" id="2793069"/>
    <lineage>
        <taxon>Bacteria</taxon>
        <taxon>Pseudomonadati</taxon>
        <taxon>Bacteroidota</taxon>
        <taxon>Sphingobacteriia</taxon>
        <taxon>Sphingobacteriales</taxon>
        <taxon>Sphingobacteriaceae</taxon>
        <taxon>Pedobacter</taxon>
    </lineage>
</organism>
<dbReference type="EMBL" id="JAEHFY010000011">
    <property type="protein sequence ID" value="MBK0383051.1"/>
    <property type="molecule type" value="Genomic_DNA"/>
</dbReference>
<keyword evidence="3" id="KW-0645">Protease</keyword>
<feature type="transmembrane region" description="Helical" evidence="1">
    <location>
        <begin position="62"/>
        <end position="86"/>
    </location>
</feature>
<evidence type="ECO:0000313" key="3">
    <source>
        <dbReference type="EMBL" id="MBK0383051.1"/>
    </source>
</evidence>
<comment type="caution">
    <text evidence="3">The sequence shown here is derived from an EMBL/GenBank/DDBJ whole genome shotgun (WGS) entry which is preliminary data.</text>
</comment>
<gene>
    <name evidence="3" type="ORF">I5M32_08780</name>
</gene>
<evidence type="ECO:0000259" key="2">
    <source>
        <dbReference type="Pfam" id="PF02517"/>
    </source>
</evidence>
<dbReference type="InterPro" id="IPR003675">
    <property type="entry name" value="Rce1/LyrA-like_dom"/>
</dbReference>
<keyword evidence="1" id="KW-0472">Membrane</keyword>
<keyword evidence="3" id="KW-0482">Metalloprotease</keyword>
<keyword evidence="1" id="KW-0812">Transmembrane</keyword>
<evidence type="ECO:0000256" key="1">
    <source>
        <dbReference type="SAM" id="Phobius"/>
    </source>
</evidence>
<dbReference type="GO" id="GO:0008237">
    <property type="term" value="F:metallopeptidase activity"/>
    <property type="evidence" value="ECO:0007669"/>
    <property type="project" value="UniProtKB-KW"/>
</dbReference>
<feature type="domain" description="CAAX prenyl protease 2/Lysostaphin resistance protein A-like" evidence="2">
    <location>
        <begin position="62"/>
        <end position="156"/>
    </location>
</feature>
<proteinExistence type="predicted"/>
<accession>A0ABS1BL51</accession>
<keyword evidence="4" id="KW-1185">Reference proteome</keyword>
<dbReference type="RefSeq" id="WP_200585865.1">
    <property type="nucleotide sequence ID" value="NZ_JAEHFY010000011.1"/>
</dbReference>